<dbReference type="AlphaFoldDB" id="A0A975TAN3"/>
<reference evidence="1" key="1">
    <citation type="submission" date="2017-04" db="EMBL/GenBank/DDBJ databases">
        <title>Genome deletions in a multicellular cyanobacterial endosymbiont for morphological adaptation in marine diatoms.</title>
        <authorList>
            <person name="Wang Y."/>
            <person name="Gao H."/>
            <person name="Li R."/>
            <person name="Xu X."/>
        </authorList>
    </citation>
    <scope>NUCLEOTIDE SEQUENCE</scope>
    <source>
        <strain evidence="1">FACHB 800</strain>
    </source>
</reference>
<keyword evidence="2" id="KW-1185">Reference proteome</keyword>
<proteinExistence type="predicted"/>
<evidence type="ECO:0000313" key="2">
    <source>
        <dbReference type="Proteomes" id="UP000683511"/>
    </source>
</evidence>
<gene>
    <name evidence="1" type="ORF">B6N60_03901</name>
</gene>
<dbReference type="Proteomes" id="UP000683511">
    <property type="component" value="Chromosome"/>
</dbReference>
<dbReference type="EMBL" id="CP021056">
    <property type="protein sequence ID" value="QXE25189.1"/>
    <property type="molecule type" value="Genomic_DNA"/>
</dbReference>
<evidence type="ECO:0000313" key="1">
    <source>
        <dbReference type="EMBL" id="QXE25189.1"/>
    </source>
</evidence>
<protein>
    <submittedName>
        <fullName evidence="1">Uncharacterized protein</fullName>
    </submittedName>
</protein>
<sequence>MAWTKSNISKLDNSVFTTIALDYSVKKSLVVAIFLQ</sequence>
<dbReference type="KEGG" id="rsin:B6N60_03901"/>
<organism evidence="1 2">
    <name type="scientific">Richelia sinica FACHB-800</name>
    <dbReference type="NCBI Taxonomy" id="1357546"/>
    <lineage>
        <taxon>Bacteria</taxon>
        <taxon>Bacillati</taxon>
        <taxon>Cyanobacteriota</taxon>
        <taxon>Cyanophyceae</taxon>
        <taxon>Nostocales</taxon>
        <taxon>Nostocaceae</taxon>
        <taxon>Richelia</taxon>
    </lineage>
</organism>
<accession>A0A975TAN3</accession>
<name>A0A975TAN3_9NOST</name>